<reference evidence="8 9" key="1">
    <citation type="submission" date="2013-01" db="EMBL/GenBank/DDBJ databases">
        <title>Whole genome shotgun sequence of Gordonia soli NBRC 108243.</title>
        <authorList>
            <person name="Isaki-Nakamura S."/>
            <person name="Hosoyama A."/>
            <person name="Tsuchikane K."/>
            <person name="Ando Y."/>
            <person name="Baba S."/>
            <person name="Ohji S."/>
            <person name="Hamada M."/>
            <person name="Tamura T."/>
            <person name="Yamazoe A."/>
            <person name="Yamazaki S."/>
            <person name="Fujita N."/>
        </authorList>
    </citation>
    <scope>NUCLEOTIDE SEQUENCE [LARGE SCALE GENOMIC DNA]</scope>
    <source>
        <strain evidence="8 9">NBRC 108243</strain>
    </source>
</reference>
<organism evidence="8 9">
    <name type="scientific">Gordonia soli NBRC 108243</name>
    <dbReference type="NCBI Taxonomy" id="1223545"/>
    <lineage>
        <taxon>Bacteria</taxon>
        <taxon>Bacillati</taxon>
        <taxon>Actinomycetota</taxon>
        <taxon>Actinomycetes</taxon>
        <taxon>Mycobacteriales</taxon>
        <taxon>Gordoniaceae</taxon>
        <taxon>Gordonia</taxon>
    </lineage>
</organism>
<accession>M0QHH3</accession>
<evidence type="ECO:0000313" key="9">
    <source>
        <dbReference type="Proteomes" id="UP000011666"/>
    </source>
</evidence>
<dbReference type="InterPro" id="IPR039420">
    <property type="entry name" value="WalR-like"/>
</dbReference>
<evidence type="ECO:0000259" key="7">
    <source>
        <dbReference type="PROSITE" id="PS50110"/>
    </source>
</evidence>
<dbReference type="InterPro" id="IPR000792">
    <property type="entry name" value="Tscrpt_reg_LuxR_C"/>
</dbReference>
<evidence type="ECO:0000256" key="3">
    <source>
        <dbReference type="ARBA" id="ARBA00023125"/>
    </source>
</evidence>
<dbReference type="GO" id="GO:0006355">
    <property type="term" value="P:regulation of DNA-templated transcription"/>
    <property type="evidence" value="ECO:0007669"/>
    <property type="project" value="InterPro"/>
</dbReference>
<comment type="caution">
    <text evidence="8">The sequence shown here is derived from an EMBL/GenBank/DDBJ whole genome shotgun (WGS) entry which is preliminary data.</text>
</comment>
<proteinExistence type="predicted"/>
<dbReference type="GO" id="GO:0003677">
    <property type="term" value="F:DNA binding"/>
    <property type="evidence" value="ECO:0007669"/>
    <property type="project" value="UniProtKB-KW"/>
</dbReference>
<feature type="modified residue" description="4-aspartylphosphate" evidence="5">
    <location>
        <position position="65"/>
    </location>
</feature>
<dbReference type="GO" id="GO:0000160">
    <property type="term" value="P:phosphorelay signal transduction system"/>
    <property type="evidence" value="ECO:0007669"/>
    <property type="project" value="InterPro"/>
</dbReference>
<dbReference type="STRING" id="1223545.GS4_11_01430"/>
<sequence length="234" mass="25749">MTEIAEDIIVEDTRVLLVDDQELVRSGLRKILRPKDGFTIVGECSDGGEVVDAVVAHQPHVVVMDLRMRRVDGIEATRRLQELPAPPRVLALTTFNDDQLLSGALRAGAAGFILKDSSAESLVRAVHSVARDGACLDPAITARVLRDYRGSSSRAADRRVEDILTSREYDVLALIGRGSSNSEIADRLDISNVTVKSHIRHIFDKLGLRDRAAAIVFAFDRGIVVPERREESPY</sequence>
<dbReference type="PANTHER" id="PTHR43214:SF24">
    <property type="entry name" value="TRANSCRIPTIONAL REGULATORY PROTEIN NARL-RELATED"/>
    <property type="match status" value="1"/>
</dbReference>
<keyword evidence="2" id="KW-0805">Transcription regulation</keyword>
<keyword evidence="4" id="KW-0804">Transcription</keyword>
<dbReference type="PROSITE" id="PS50110">
    <property type="entry name" value="RESPONSE_REGULATORY"/>
    <property type="match status" value="1"/>
</dbReference>
<gene>
    <name evidence="8" type="ORF">GS4_11_01430</name>
</gene>
<keyword evidence="3" id="KW-0238">DNA-binding</keyword>
<protein>
    <submittedName>
        <fullName evidence="8">Putative two-component response regulator</fullName>
    </submittedName>
</protein>
<dbReference type="SUPFAM" id="SSF52172">
    <property type="entry name" value="CheY-like"/>
    <property type="match status" value="1"/>
</dbReference>
<evidence type="ECO:0000313" key="8">
    <source>
        <dbReference type="EMBL" id="GAC67874.1"/>
    </source>
</evidence>
<dbReference type="InterPro" id="IPR011006">
    <property type="entry name" value="CheY-like_superfamily"/>
</dbReference>
<dbReference type="CDD" id="cd17535">
    <property type="entry name" value="REC_NarL-like"/>
    <property type="match status" value="1"/>
</dbReference>
<evidence type="ECO:0000256" key="5">
    <source>
        <dbReference type="PROSITE-ProRule" id="PRU00169"/>
    </source>
</evidence>
<dbReference type="Pfam" id="PF00196">
    <property type="entry name" value="GerE"/>
    <property type="match status" value="1"/>
</dbReference>
<feature type="domain" description="Response regulatory" evidence="7">
    <location>
        <begin position="14"/>
        <end position="130"/>
    </location>
</feature>
<dbReference type="PROSITE" id="PS00622">
    <property type="entry name" value="HTH_LUXR_1"/>
    <property type="match status" value="1"/>
</dbReference>
<dbReference type="InterPro" id="IPR001789">
    <property type="entry name" value="Sig_transdc_resp-reg_receiver"/>
</dbReference>
<dbReference type="PRINTS" id="PR00038">
    <property type="entry name" value="HTHLUXR"/>
</dbReference>
<dbReference type="SUPFAM" id="SSF46894">
    <property type="entry name" value="C-terminal effector domain of the bipartite response regulators"/>
    <property type="match status" value="1"/>
</dbReference>
<dbReference type="SMART" id="SM00421">
    <property type="entry name" value="HTH_LUXR"/>
    <property type="match status" value="1"/>
</dbReference>
<dbReference type="RefSeq" id="WP_007619522.1">
    <property type="nucleotide sequence ID" value="NZ_BANX01000011.1"/>
</dbReference>
<dbReference type="SMART" id="SM00448">
    <property type="entry name" value="REC"/>
    <property type="match status" value="1"/>
</dbReference>
<evidence type="ECO:0000259" key="6">
    <source>
        <dbReference type="PROSITE" id="PS50043"/>
    </source>
</evidence>
<evidence type="ECO:0000256" key="4">
    <source>
        <dbReference type="ARBA" id="ARBA00023163"/>
    </source>
</evidence>
<keyword evidence="1 5" id="KW-0597">Phosphoprotein</keyword>
<dbReference type="InterPro" id="IPR016032">
    <property type="entry name" value="Sig_transdc_resp-reg_C-effctor"/>
</dbReference>
<dbReference type="Proteomes" id="UP000011666">
    <property type="component" value="Unassembled WGS sequence"/>
</dbReference>
<dbReference type="PANTHER" id="PTHR43214">
    <property type="entry name" value="TWO-COMPONENT RESPONSE REGULATOR"/>
    <property type="match status" value="1"/>
</dbReference>
<dbReference type="Gene3D" id="3.40.50.2300">
    <property type="match status" value="1"/>
</dbReference>
<dbReference type="Pfam" id="PF00072">
    <property type="entry name" value="Response_reg"/>
    <property type="match status" value="1"/>
</dbReference>
<dbReference type="PROSITE" id="PS50043">
    <property type="entry name" value="HTH_LUXR_2"/>
    <property type="match status" value="1"/>
</dbReference>
<keyword evidence="9" id="KW-1185">Reference proteome</keyword>
<dbReference type="CDD" id="cd06170">
    <property type="entry name" value="LuxR_C_like"/>
    <property type="match status" value="1"/>
</dbReference>
<dbReference type="AlphaFoldDB" id="M0QHH3"/>
<evidence type="ECO:0000256" key="2">
    <source>
        <dbReference type="ARBA" id="ARBA00023015"/>
    </source>
</evidence>
<dbReference type="EMBL" id="BANX01000011">
    <property type="protein sequence ID" value="GAC67874.1"/>
    <property type="molecule type" value="Genomic_DNA"/>
</dbReference>
<feature type="domain" description="HTH luxR-type" evidence="6">
    <location>
        <begin position="157"/>
        <end position="222"/>
    </location>
</feature>
<dbReference type="eggNOG" id="COG2197">
    <property type="taxonomic scope" value="Bacteria"/>
</dbReference>
<name>M0QHH3_9ACTN</name>
<dbReference type="OrthoDB" id="9808843at2"/>
<dbReference type="InterPro" id="IPR058245">
    <property type="entry name" value="NreC/VraR/RcsB-like_REC"/>
</dbReference>
<evidence type="ECO:0000256" key="1">
    <source>
        <dbReference type="ARBA" id="ARBA00022553"/>
    </source>
</evidence>